<dbReference type="Gene3D" id="1.10.10.60">
    <property type="entry name" value="Homeodomain-like"/>
    <property type="match status" value="1"/>
</dbReference>
<dbReference type="Gene3D" id="1.10.357.10">
    <property type="entry name" value="Tetracycline Repressor, domain 2"/>
    <property type="match status" value="1"/>
</dbReference>
<keyword evidence="5" id="KW-1185">Reference proteome</keyword>
<dbReference type="EMBL" id="BQXY01000001">
    <property type="protein sequence ID" value="GKU24288.1"/>
    <property type="molecule type" value="Genomic_DNA"/>
</dbReference>
<sequence>MNEKFFKLPQERQNQIINSALKVFSKASYYQTSTLEIAREAEISKGLLFYYFKNKKELYLFLYEYCVKLSLKEIDENRSVEERDFFEIVLKSQRLKCKLMKKYRYIYEFIVKVYKESDEEVIEDIARFSEPLINNNYKNFFEKIDRKKFREGVDIPLLFQSLQWCADGFMRNALSSNKTIDEIDLEFSKILEMYKQNFYKEEFACTTMNTEIGKTTQ</sequence>
<dbReference type="InterPro" id="IPR001647">
    <property type="entry name" value="HTH_TetR"/>
</dbReference>
<feature type="DNA-binding region" description="H-T-H motif" evidence="2">
    <location>
        <begin position="33"/>
        <end position="52"/>
    </location>
</feature>
<comment type="caution">
    <text evidence="4">The sequence shown here is derived from an EMBL/GenBank/DDBJ whole genome shotgun (WGS) entry which is preliminary data.</text>
</comment>
<organism evidence="4 5">
    <name type="scientific">Clostridium folliculivorans</name>
    <dbReference type="NCBI Taxonomy" id="2886038"/>
    <lineage>
        <taxon>Bacteria</taxon>
        <taxon>Bacillati</taxon>
        <taxon>Bacillota</taxon>
        <taxon>Clostridia</taxon>
        <taxon>Eubacteriales</taxon>
        <taxon>Clostridiaceae</taxon>
        <taxon>Clostridium</taxon>
    </lineage>
</organism>
<feature type="domain" description="HTH tetR-type" evidence="3">
    <location>
        <begin position="10"/>
        <end position="70"/>
    </location>
</feature>
<dbReference type="PANTHER" id="PTHR43479">
    <property type="entry name" value="ACREF/ENVCD OPERON REPRESSOR-RELATED"/>
    <property type="match status" value="1"/>
</dbReference>
<evidence type="ECO:0000259" key="3">
    <source>
        <dbReference type="PROSITE" id="PS50977"/>
    </source>
</evidence>
<dbReference type="Pfam" id="PF00440">
    <property type="entry name" value="TetR_N"/>
    <property type="match status" value="1"/>
</dbReference>
<evidence type="ECO:0000313" key="5">
    <source>
        <dbReference type="Proteomes" id="UP001057868"/>
    </source>
</evidence>
<evidence type="ECO:0000313" key="4">
    <source>
        <dbReference type="EMBL" id="GKU24288.1"/>
    </source>
</evidence>
<keyword evidence="1 2" id="KW-0238">DNA-binding</keyword>
<name>A0A9W6DA39_9CLOT</name>
<dbReference type="GO" id="GO:0003677">
    <property type="term" value="F:DNA binding"/>
    <property type="evidence" value="ECO:0007669"/>
    <property type="project" value="UniProtKB-UniRule"/>
</dbReference>
<proteinExistence type="predicted"/>
<dbReference type="SUPFAM" id="SSF48498">
    <property type="entry name" value="Tetracyclin repressor-like, C-terminal domain"/>
    <property type="match status" value="1"/>
</dbReference>
<protein>
    <submittedName>
        <fullName evidence="4">TetR family transcriptional regulator</fullName>
    </submittedName>
</protein>
<reference evidence="4" key="1">
    <citation type="journal article" date="2023" name="Int. J. Syst. Evol. Microbiol.">
        <title>&lt;i&gt;Clostridium folliculivorans&lt;/i&gt; sp. nov., isolated from soil samples of an organic paddy in Japan.</title>
        <authorList>
            <person name="Tazawa J."/>
            <person name="Kobayashi H."/>
            <person name="Tanizawa Y."/>
            <person name="Uchino A."/>
            <person name="Tanaka F."/>
            <person name="Urashima Y."/>
            <person name="Miura S."/>
            <person name="Sakamoto M."/>
            <person name="Ohkuma M."/>
            <person name="Tohno M."/>
        </authorList>
    </citation>
    <scope>NUCLEOTIDE SEQUENCE</scope>
    <source>
        <strain evidence="4">D1-1</strain>
    </source>
</reference>
<dbReference type="InterPro" id="IPR050624">
    <property type="entry name" value="HTH-type_Tx_Regulator"/>
</dbReference>
<dbReference type="SUPFAM" id="SSF46689">
    <property type="entry name" value="Homeodomain-like"/>
    <property type="match status" value="1"/>
</dbReference>
<evidence type="ECO:0000256" key="2">
    <source>
        <dbReference type="PROSITE-ProRule" id="PRU00335"/>
    </source>
</evidence>
<dbReference type="PROSITE" id="PS01081">
    <property type="entry name" value="HTH_TETR_1"/>
    <property type="match status" value="1"/>
</dbReference>
<dbReference type="RefSeq" id="WP_261851304.1">
    <property type="nucleotide sequence ID" value="NZ_BQXY01000001.1"/>
</dbReference>
<dbReference type="InterPro" id="IPR009057">
    <property type="entry name" value="Homeodomain-like_sf"/>
</dbReference>
<gene>
    <name evidence="4" type="ORF">CFOLD11_11140</name>
</gene>
<dbReference type="PROSITE" id="PS50977">
    <property type="entry name" value="HTH_TETR_2"/>
    <property type="match status" value="1"/>
</dbReference>
<dbReference type="PRINTS" id="PR00455">
    <property type="entry name" value="HTHTETR"/>
</dbReference>
<dbReference type="PANTHER" id="PTHR43479:SF11">
    <property type="entry name" value="ACREF_ENVCD OPERON REPRESSOR-RELATED"/>
    <property type="match status" value="1"/>
</dbReference>
<dbReference type="InterPro" id="IPR023772">
    <property type="entry name" value="DNA-bd_HTH_TetR-type_CS"/>
</dbReference>
<dbReference type="AlphaFoldDB" id="A0A9W6DA39"/>
<evidence type="ECO:0000256" key="1">
    <source>
        <dbReference type="ARBA" id="ARBA00023125"/>
    </source>
</evidence>
<dbReference type="Proteomes" id="UP001057868">
    <property type="component" value="Unassembled WGS sequence"/>
</dbReference>
<accession>A0A9W6DA39</accession>
<dbReference type="InterPro" id="IPR036271">
    <property type="entry name" value="Tet_transcr_reg_TetR-rel_C_sf"/>
</dbReference>